<keyword evidence="5" id="KW-0694">RNA-binding</keyword>
<reference evidence="10" key="1">
    <citation type="submission" date="2023-08" db="EMBL/GenBank/DDBJ databases">
        <authorList>
            <person name="Chen Y."/>
            <person name="Shah S."/>
            <person name="Dougan E. K."/>
            <person name="Thang M."/>
            <person name="Chan C."/>
        </authorList>
    </citation>
    <scope>NUCLEOTIDE SEQUENCE</scope>
</reference>
<dbReference type="InterPro" id="IPR036443">
    <property type="entry name" value="Znf_RanBP2_sf"/>
</dbReference>
<dbReference type="PANTHER" id="PTHR23238">
    <property type="entry name" value="RNA BINDING PROTEIN"/>
    <property type="match status" value="1"/>
</dbReference>
<dbReference type="PROSITE" id="PS50199">
    <property type="entry name" value="ZF_RANBP2_2"/>
    <property type="match status" value="2"/>
</dbReference>
<evidence type="ECO:0000256" key="4">
    <source>
        <dbReference type="ARBA" id="ARBA00022833"/>
    </source>
</evidence>
<dbReference type="AlphaFoldDB" id="A0AA36IDG2"/>
<feature type="non-terminal residue" evidence="10">
    <location>
        <position position="210"/>
    </location>
</feature>
<dbReference type="GO" id="GO:0003723">
    <property type="term" value="F:RNA binding"/>
    <property type="evidence" value="ECO:0007669"/>
    <property type="project" value="UniProtKB-KW"/>
</dbReference>
<dbReference type="PROSITE" id="PS01358">
    <property type="entry name" value="ZF_RANBP2_1"/>
    <property type="match status" value="2"/>
</dbReference>
<evidence type="ECO:0000313" key="10">
    <source>
        <dbReference type="EMBL" id="CAJ1385707.1"/>
    </source>
</evidence>
<name>A0AA36IDG2_9DINO</name>
<dbReference type="Pfam" id="PF00641">
    <property type="entry name" value="Zn_ribbon_RanBP"/>
    <property type="match status" value="2"/>
</dbReference>
<dbReference type="Proteomes" id="UP001178507">
    <property type="component" value="Unassembled WGS sequence"/>
</dbReference>
<dbReference type="GO" id="GO:0005634">
    <property type="term" value="C:nucleus"/>
    <property type="evidence" value="ECO:0007669"/>
    <property type="project" value="UniProtKB-SubCell"/>
</dbReference>
<keyword evidence="6" id="KW-0539">Nucleus</keyword>
<evidence type="ECO:0000256" key="3">
    <source>
        <dbReference type="ARBA" id="ARBA00022771"/>
    </source>
</evidence>
<dbReference type="InterPro" id="IPR002059">
    <property type="entry name" value="CSP_DNA-bd"/>
</dbReference>
<dbReference type="Pfam" id="PF00313">
    <property type="entry name" value="CSD"/>
    <property type="match status" value="1"/>
</dbReference>
<evidence type="ECO:0000256" key="2">
    <source>
        <dbReference type="ARBA" id="ARBA00022723"/>
    </source>
</evidence>
<comment type="caution">
    <text evidence="10">The sequence shown here is derived from an EMBL/GenBank/DDBJ whole genome shotgun (WGS) entry which is preliminary data.</text>
</comment>
<dbReference type="EMBL" id="CAUJNA010001270">
    <property type="protein sequence ID" value="CAJ1385707.1"/>
    <property type="molecule type" value="Genomic_DNA"/>
</dbReference>
<dbReference type="SUPFAM" id="SSF50249">
    <property type="entry name" value="Nucleic acid-binding proteins"/>
    <property type="match status" value="1"/>
</dbReference>
<dbReference type="PROSITE" id="PS51857">
    <property type="entry name" value="CSD_2"/>
    <property type="match status" value="1"/>
</dbReference>
<gene>
    <name evidence="10" type="ORF">EVOR1521_LOCUS12256</name>
</gene>
<organism evidence="10 11">
    <name type="scientific">Effrenium voratum</name>
    <dbReference type="NCBI Taxonomy" id="2562239"/>
    <lineage>
        <taxon>Eukaryota</taxon>
        <taxon>Sar</taxon>
        <taxon>Alveolata</taxon>
        <taxon>Dinophyceae</taxon>
        <taxon>Suessiales</taxon>
        <taxon>Symbiodiniaceae</taxon>
        <taxon>Effrenium</taxon>
    </lineage>
</organism>
<evidence type="ECO:0000259" key="8">
    <source>
        <dbReference type="PROSITE" id="PS50199"/>
    </source>
</evidence>
<evidence type="ECO:0000259" key="9">
    <source>
        <dbReference type="PROSITE" id="PS51857"/>
    </source>
</evidence>
<dbReference type="InterPro" id="IPR001876">
    <property type="entry name" value="Znf_RanBP2"/>
</dbReference>
<evidence type="ECO:0000256" key="6">
    <source>
        <dbReference type="ARBA" id="ARBA00023242"/>
    </source>
</evidence>
<dbReference type="GO" id="GO:0008270">
    <property type="term" value="F:zinc ion binding"/>
    <property type="evidence" value="ECO:0007669"/>
    <property type="project" value="UniProtKB-KW"/>
</dbReference>
<feature type="domain" description="RanBP2-type" evidence="8">
    <location>
        <begin position="179"/>
        <end position="208"/>
    </location>
</feature>
<keyword evidence="3 7" id="KW-0863">Zinc-finger</keyword>
<dbReference type="InterPro" id="IPR012340">
    <property type="entry name" value="NA-bd_OB-fold"/>
</dbReference>
<dbReference type="CDD" id="cd04458">
    <property type="entry name" value="CSP_CDS"/>
    <property type="match status" value="1"/>
</dbReference>
<dbReference type="SMART" id="SM00547">
    <property type="entry name" value="ZnF_RBZ"/>
    <property type="match status" value="2"/>
</dbReference>
<keyword evidence="2" id="KW-0479">Metal-binding</keyword>
<comment type="subcellular location">
    <subcellularLocation>
        <location evidence="1">Nucleus</location>
    </subcellularLocation>
</comment>
<proteinExistence type="predicted"/>
<evidence type="ECO:0000256" key="5">
    <source>
        <dbReference type="ARBA" id="ARBA00022884"/>
    </source>
</evidence>
<dbReference type="Gene3D" id="4.10.1060.10">
    <property type="entry name" value="Zinc finger, RanBP2-type"/>
    <property type="match status" value="2"/>
</dbReference>
<dbReference type="Gene3D" id="2.40.50.140">
    <property type="entry name" value="Nucleic acid-binding proteins"/>
    <property type="match status" value="1"/>
</dbReference>
<accession>A0AA36IDG2</accession>
<evidence type="ECO:0000256" key="7">
    <source>
        <dbReference type="PROSITE-ProRule" id="PRU00322"/>
    </source>
</evidence>
<feature type="domain" description="RanBP2-type" evidence="8">
    <location>
        <begin position="37"/>
        <end position="68"/>
    </location>
</feature>
<evidence type="ECO:0000256" key="1">
    <source>
        <dbReference type="ARBA" id="ARBA00004123"/>
    </source>
</evidence>
<keyword evidence="4" id="KW-0862">Zinc</keyword>
<dbReference type="InterPro" id="IPR034870">
    <property type="entry name" value="TET_fam"/>
</dbReference>
<sequence length="210" mass="23431">MAFGAFNKGFSKGFGTAPAAGKGGGSGFGGGFNDEDRSRDWQCPNASCRERNFVKRPVCFKCATPRPAEEVRRATQPPPSAGTTLHGMVKSYNKKGFGFIMCTGNSDIQDLYFTRENVSSRLLHPDMPGERVTFEIGYEGRRMIARNVRPFGEDKHTQAAMLASSNKARYERGYDEEDTSRDWNCPSCNERNFLKRNVCFKCQTPKPIIA</sequence>
<feature type="domain" description="CSD" evidence="9">
    <location>
        <begin position="84"/>
        <end position="150"/>
    </location>
</feature>
<dbReference type="GO" id="GO:0006355">
    <property type="term" value="P:regulation of DNA-templated transcription"/>
    <property type="evidence" value="ECO:0007669"/>
    <property type="project" value="InterPro"/>
</dbReference>
<dbReference type="SUPFAM" id="SSF90209">
    <property type="entry name" value="Ran binding protein zinc finger-like"/>
    <property type="match status" value="2"/>
</dbReference>
<protein>
    <submittedName>
        <fullName evidence="10">Uncharacterized protein</fullName>
    </submittedName>
</protein>
<evidence type="ECO:0000313" key="11">
    <source>
        <dbReference type="Proteomes" id="UP001178507"/>
    </source>
</evidence>
<keyword evidence="11" id="KW-1185">Reference proteome</keyword>